<sequence>MKVLLFNGSPEKQPYSVGNRLTEFFNSELRDKGAEVSVYSMAESDVPLLDLSIDHIPESVEKMCKQFSEADAHIWLTPLYHGGMTGVMKNCLDWLELTSTWDTPYLTNKKIGLVSWADGMQAMQGINNMDAVAKALRAWTLPYAIPICRSYLCPDDGDHFSPDYIVKFKRMIDLLIK</sequence>
<evidence type="ECO:0000259" key="1">
    <source>
        <dbReference type="Pfam" id="PF03358"/>
    </source>
</evidence>
<protein>
    <submittedName>
        <fullName evidence="2">NAD(P)H-dependent oxidoreductase</fullName>
    </submittedName>
</protein>
<dbReference type="AlphaFoldDB" id="A0AA49GUZ5"/>
<dbReference type="SUPFAM" id="SSF52218">
    <property type="entry name" value="Flavoproteins"/>
    <property type="match status" value="1"/>
</dbReference>
<dbReference type="Pfam" id="PF03358">
    <property type="entry name" value="FMN_red"/>
    <property type="match status" value="1"/>
</dbReference>
<feature type="domain" description="NADPH-dependent FMN reductase-like" evidence="1">
    <location>
        <begin position="1"/>
        <end position="142"/>
    </location>
</feature>
<proteinExistence type="predicted"/>
<reference evidence="2" key="1">
    <citation type="journal article" date="2023" name="Comput. Struct. Biotechnol. J.">
        <title>Discovery of a novel marine Bacteroidetes with a rich repertoire of carbohydrate-active enzymes.</title>
        <authorList>
            <person name="Chen B."/>
            <person name="Liu G."/>
            <person name="Chen Q."/>
            <person name="Wang H."/>
            <person name="Liu L."/>
            <person name="Tang K."/>
        </authorList>
    </citation>
    <scope>NUCLEOTIDE SEQUENCE</scope>
    <source>
        <strain evidence="2">TK19036</strain>
    </source>
</reference>
<reference evidence="2" key="2">
    <citation type="journal article" date="2024" name="Antonie Van Leeuwenhoek">
        <title>Roseihalotalea indica gen. nov., sp. nov., a halophilic Bacteroidetes from mesopelagic Southwest Indian Ocean with higher carbohydrate metabolic potential.</title>
        <authorList>
            <person name="Chen B."/>
            <person name="Zhang M."/>
            <person name="Lin D."/>
            <person name="Ye J."/>
            <person name="Tang K."/>
        </authorList>
    </citation>
    <scope>NUCLEOTIDE SEQUENCE</scope>
    <source>
        <strain evidence="2">TK19036</strain>
    </source>
</reference>
<dbReference type="EMBL" id="CP120682">
    <property type="protein sequence ID" value="WKN39704.1"/>
    <property type="molecule type" value="Genomic_DNA"/>
</dbReference>
<organism evidence="2">
    <name type="scientific">Roseihalotalea indica</name>
    <dbReference type="NCBI Taxonomy" id="2867963"/>
    <lineage>
        <taxon>Bacteria</taxon>
        <taxon>Pseudomonadati</taxon>
        <taxon>Bacteroidota</taxon>
        <taxon>Cytophagia</taxon>
        <taxon>Cytophagales</taxon>
        <taxon>Catalimonadaceae</taxon>
        <taxon>Roseihalotalea</taxon>
    </lineage>
</organism>
<dbReference type="GO" id="GO:0016491">
    <property type="term" value="F:oxidoreductase activity"/>
    <property type="evidence" value="ECO:0007669"/>
    <property type="project" value="InterPro"/>
</dbReference>
<dbReference type="InterPro" id="IPR029039">
    <property type="entry name" value="Flavoprotein-like_sf"/>
</dbReference>
<accession>A0AA49GUZ5</accession>
<dbReference type="InterPro" id="IPR005025">
    <property type="entry name" value="FMN_Rdtase-like_dom"/>
</dbReference>
<dbReference type="Gene3D" id="3.40.50.360">
    <property type="match status" value="1"/>
</dbReference>
<name>A0AA49GUZ5_9BACT</name>
<gene>
    <name evidence="2" type="ORF">K4G66_13485</name>
</gene>
<evidence type="ECO:0000313" key="2">
    <source>
        <dbReference type="EMBL" id="WKN39704.1"/>
    </source>
</evidence>